<keyword evidence="2" id="KW-1003">Cell membrane</keyword>
<evidence type="ECO:0000256" key="1">
    <source>
        <dbReference type="ARBA" id="ARBA00004651"/>
    </source>
</evidence>
<feature type="transmembrane region" description="Helical" evidence="6">
    <location>
        <begin position="281"/>
        <end position="300"/>
    </location>
</feature>
<evidence type="ECO:0000256" key="6">
    <source>
        <dbReference type="SAM" id="Phobius"/>
    </source>
</evidence>
<sequence length="355" mass="36260">MTNVAQPSPAQPSPAGPAGLPGRFAAALRSTPVGMAVVVLALVIVFGLLSPNGAFFRVSNLSTITLNVSVTMLLAVGITFVLAAGELDLSIGSNVVLSSVVAAQVLVGLSGTTEQVRAGDYPDLPLGIVAGAIASILAGTLFGAINGFLVTRLRISSFIVTLGTMGIGTGLAYVVSNGVNVPNVPRVLQTSFGIQKLFGIVPYPMIVVLIISGALWYTLRSTRFGLHTLAIGSSREAAERAGIRSSRHVMALFVMMGALAGIAAVLDLTRFATTNIGGHQTTALAAIAAVVIGGTSLFGGRATIAGSMVASLIPVVLGTGLVILGVPSFYQLIVVGTILIAAVFVDQRRRDRLSA</sequence>
<organism evidence="7 8">
    <name type="scientific">Labrys wisconsinensis</name>
    <dbReference type="NCBI Taxonomy" id="425677"/>
    <lineage>
        <taxon>Bacteria</taxon>
        <taxon>Pseudomonadati</taxon>
        <taxon>Pseudomonadota</taxon>
        <taxon>Alphaproteobacteria</taxon>
        <taxon>Hyphomicrobiales</taxon>
        <taxon>Xanthobacteraceae</taxon>
        <taxon>Labrys</taxon>
    </lineage>
</organism>
<dbReference type="CDD" id="cd06579">
    <property type="entry name" value="TM_PBP1_transp_AraH_like"/>
    <property type="match status" value="1"/>
</dbReference>
<evidence type="ECO:0000313" key="7">
    <source>
        <dbReference type="EMBL" id="MDQ0468383.1"/>
    </source>
</evidence>
<comment type="caution">
    <text evidence="7">The sequence shown here is derived from an EMBL/GenBank/DDBJ whole genome shotgun (WGS) entry which is preliminary data.</text>
</comment>
<feature type="transmembrane region" description="Helical" evidence="6">
    <location>
        <begin position="197"/>
        <end position="219"/>
    </location>
</feature>
<feature type="transmembrane region" description="Helical" evidence="6">
    <location>
        <begin position="30"/>
        <end position="49"/>
    </location>
</feature>
<comment type="subcellular location">
    <subcellularLocation>
        <location evidence="1">Cell membrane</location>
        <topology evidence="1">Multi-pass membrane protein</topology>
    </subcellularLocation>
</comment>
<proteinExistence type="predicted"/>
<keyword evidence="5 6" id="KW-0472">Membrane</keyword>
<evidence type="ECO:0000256" key="5">
    <source>
        <dbReference type="ARBA" id="ARBA00023136"/>
    </source>
</evidence>
<evidence type="ECO:0000256" key="4">
    <source>
        <dbReference type="ARBA" id="ARBA00022989"/>
    </source>
</evidence>
<evidence type="ECO:0000313" key="8">
    <source>
        <dbReference type="Proteomes" id="UP001242480"/>
    </source>
</evidence>
<keyword evidence="4 6" id="KW-1133">Transmembrane helix</keyword>
<evidence type="ECO:0000256" key="2">
    <source>
        <dbReference type="ARBA" id="ARBA00022475"/>
    </source>
</evidence>
<feature type="transmembrane region" description="Helical" evidence="6">
    <location>
        <begin position="124"/>
        <end position="149"/>
    </location>
</feature>
<protein>
    <submittedName>
        <fullName evidence="7">Ribose transport system permease protein</fullName>
    </submittedName>
</protein>
<reference evidence="7 8" key="1">
    <citation type="submission" date="2023-07" db="EMBL/GenBank/DDBJ databases">
        <title>Genomic Encyclopedia of Type Strains, Phase IV (KMG-IV): sequencing the most valuable type-strain genomes for metagenomic binning, comparative biology and taxonomic classification.</title>
        <authorList>
            <person name="Goeker M."/>
        </authorList>
    </citation>
    <scope>NUCLEOTIDE SEQUENCE [LARGE SCALE GENOMIC DNA]</scope>
    <source>
        <strain evidence="7 8">DSM 19619</strain>
    </source>
</reference>
<gene>
    <name evidence="7" type="ORF">QO011_001383</name>
</gene>
<accession>A0ABU0J295</accession>
<keyword evidence="3 6" id="KW-0812">Transmembrane</keyword>
<evidence type="ECO:0000256" key="3">
    <source>
        <dbReference type="ARBA" id="ARBA00022692"/>
    </source>
</evidence>
<dbReference type="PANTHER" id="PTHR32196">
    <property type="entry name" value="ABC TRANSPORTER PERMEASE PROTEIN YPHD-RELATED-RELATED"/>
    <property type="match status" value="1"/>
</dbReference>
<dbReference type="PANTHER" id="PTHR32196:SF72">
    <property type="entry name" value="RIBOSE IMPORT PERMEASE PROTEIN RBSC"/>
    <property type="match status" value="1"/>
</dbReference>
<feature type="transmembrane region" description="Helical" evidence="6">
    <location>
        <begin position="61"/>
        <end position="85"/>
    </location>
</feature>
<name>A0ABU0J295_9HYPH</name>
<feature type="transmembrane region" description="Helical" evidence="6">
    <location>
        <begin position="312"/>
        <end position="345"/>
    </location>
</feature>
<dbReference type="RefSeq" id="WP_307269539.1">
    <property type="nucleotide sequence ID" value="NZ_JAUSVX010000002.1"/>
</dbReference>
<feature type="transmembrane region" description="Helical" evidence="6">
    <location>
        <begin position="155"/>
        <end position="176"/>
    </location>
</feature>
<dbReference type="Pfam" id="PF02653">
    <property type="entry name" value="BPD_transp_2"/>
    <property type="match status" value="1"/>
</dbReference>
<dbReference type="Proteomes" id="UP001242480">
    <property type="component" value="Unassembled WGS sequence"/>
</dbReference>
<dbReference type="InterPro" id="IPR001851">
    <property type="entry name" value="ABC_transp_permease"/>
</dbReference>
<feature type="transmembrane region" description="Helical" evidence="6">
    <location>
        <begin position="249"/>
        <end position="269"/>
    </location>
</feature>
<keyword evidence="8" id="KW-1185">Reference proteome</keyword>
<dbReference type="EMBL" id="JAUSVX010000002">
    <property type="protein sequence ID" value="MDQ0468383.1"/>
    <property type="molecule type" value="Genomic_DNA"/>
</dbReference>